<dbReference type="AlphaFoldDB" id="A0A6S8ZV05"/>
<feature type="compositionally biased region" description="Polar residues" evidence="1">
    <location>
        <begin position="22"/>
        <end position="37"/>
    </location>
</feature>
<proteinExistence type="predicted"/>
<feature type="region of interest" description="Disordered" evidence="1">
    <location>
        <begin position="22"/>
        <end position="54"/>
    </location>
</feature>
<evidence type="ECO:0000313" key="2">
    <source>
        <dbReference type="EMBL" id="CAE4665053.1"/>
    </source>
</evidence>
<reference evidence="2" key="1">
    <citation type="submission" date="2021-01" db="EMBL/GenBank/DDBJ databases">
        <authorList>
            <person name="Corre E."/>
            <person name="Pelletier E."/>
            <person name="Niang G."/>
            <person name="Scheremetjew M."/>
            <person name="Finn R."/>
            <person name="Kale V."/>
            <person name="Holt S."/>
            <person name="Cochrane G."/>
            <person name="Meng A."/>
            <person name="Brown T."/>
            <person name="Cohen L."/>
        </authorList>
    </citation>
    <scope>NUCLEOTIDE SEQUENCE</scope>
    <source>
        <strain evidence="2">GSO104</strain>
    </source>
</reference>
<gene>
    <name evidence="2" type="ORF">DBRI00130_LOCUS42573</name>
</gene>
<organism evidence="2">
    <name type="scientific">Ditylum brightwellii</name>
    <dbReference type="NCBI Taxonomy" id="49249"/>
    <lineage>
        <taxon>Eukaryota</taxon>
        <taxon>Sar</taxon>
        <taxon>Stramenopiles</taxon>
        <taxon>Ochrophyta</taxon>
        <taxon>Bacillariophyta</taxon>
        <taxon>Mediophyceae</taxon>
        <taxon>Lithodesmiophycidae</taxon>
        <taxon>Lithodesmiales</taxon>
        <taxon>Lithodesmiaceae</taxon>
        <taxon>Ditylum</taxon>
    </lineage>
</organism>
<evidence type="ECO:0000256" key="1">
    <source>
        <dbReference type="SAM" id="MobiDB-lite"/>
    </source>
</evidence>
<name>A0A6S8ZV05_9STRA</name>
<accession>A0A6S8ZV05</accession>
<sequence>MKKEQNETTSASQERVTETLTTTYINENNGARSSMSSIELDDTDHTTSTSVIEEDNAKTRVKHFSFKEDDMLSNTSSDAMNLALDGRVYTTPVQFDHAEVIVVSPSNFSEGDTLRLDVGNNQIVVVQVVSFGRLCTLFELCVSC</sequence>
<protein>
    <submittedName>
        <fullName evidence="2">Uncharacterized protein</fullName>
    </submittedName>
</protein>
<dbReference type="EMBL" id="HBNS01059213">
    <property type="protein sequence ID" value="CAE4665053.1"/>
    <property type="molecule type" value="Transcribed_RNA"/>
</dbReference>